<dbReference type="EMBL" id="LAZR01024265">
    <property type="protein sequence ID" value="KKL75731.1"/>
    <property type="molecule type" value="Genomic_DNA"/>
</dbReference>
<organism evidence="1">
    <name type="scientific">marine sediment metagenome</name>
    <dbReference type="NCBI Taxonomy" id="412755"/>
    <lineage>
        <taxon>unclassified sequences</taxon>
        <taxon>metagenomes</taxon>
        <taxon>ecological metagenomes</taxon>
    </lineage>
</organism>
<name>A0A0F9FB30_9ZZZZ</name>
<reference evidence="1" key="1">
    <citation type="journal article" date="2015" name="Nature">
        <title>Complex archaea that bridge the gap between prokaryotes and eukaryotes.</title>
        <authorList>
            <person name="Spang A."/>
            <person name="Saw J.H."/>
            <person name="Jorgensen S.L."/>
            <person name="Zaremba-Niedzwiedzka K."/>
            <person name="Martijn J."/>
            <person name="Lind A.E."/>
            <person name="van Eijk R."/>
            <person name="Schleper C."/>
            <person name="Guy L."/>
            <person name="Ettema T.J."/>
        </authorList>
    </citation>
    <scope>NUCLEOTIDE SEQUENCE</scope>
</reference>
<proteinExistence type="predicted"/>
<sequence>ITQLHFYLKDNIKFTKKLTIILLIVQKE</sequence>
<accession>A0A0F9FB30</accession>
<feature type="non-terminal residue" evidence="1">
    <location>
        <position position="1"/>
    </location>
</feature>
<gene>
    <name evidence="1" type="ORF">LCGC14_2051950</name>
</gene>
<protein>
    <submittedName>
        <fullName evidence="1">Uncharacterized protein</fullName>
    </submittedName>
</protein>
<comment type="caution">
    <text evidence="1">The sequence shown here is derived from an EMBL/GenBank/DDBJ whole genome shotgun (WGS) entry which is preliminary data.</text>
</comment>
<dbReference type="AlphaFoldDB" id="A0A0F9FB30"/>
<evidence type="ECO:0000313" key="1">
    <source>
        <dbReference type="EMBL" id="KKL75731.1"/>
    </source>
</evidence>